<dbReference type="SMART" id="SM00249">
    <property type="entry name" value="PHD"/>
    <property type="match status" value="2"/>
</dbReference>
<dbReference type="OrthoDB" id="5876363at2759"/>
<dbReference type="Gene3D" id="2.30.30.1150">
    <property type="match status" value="1"/>
</dbReference>
<evidence type="ECO:0000259" key="6">
    <source>
        <dbReference type="PROSITE" id="PS50016"/>
    </source>
</evidence>
<reference evidence="7" key="1">
    <citation type="submission" date="2021-06" db="EMBL/GenBank/DDBJ databases">
        <authorList>
            <person name="Kallberg Y."/>
            <person name="Tangrot J."/>
            <person name="Rosling A."/>
        </authorList>
    </citation>
    <scope>NUCLEOTIDE SEQUENCE</scope>
    <source>
        <strain evidence="7">UK204</strain>
    </source>
</reference>
<comment type="caution">
    <text evidence="7">The sequence shown here is derived from an EMBL/GenBank/DDBJ whole genome shotgun (WGS) entry which is preliminary data.</text>
</comment>
<dbReference type="Pfam" id="PF00628">
    <property type="entry name" value="PHD"/>
    <property type="match status" value="2"/>
</dbReference>
<dbReference type="CDD" id="cd15534">
    <property type="entry name" value="PHD2_PHF12_Rco1"/>
    <property type="match status" value="1"/>
</dbReference>
<evidence type="ECO:0000256" key="4">
    <source>
        <dbReference type="PROSITE-ProRule" id="PRU00146"/>
    </source>
</evidence>
<evidence type="ECO:0000256" key="2">
    <source>
        <dbReference type="ARBA" id="ARBA00022771"/>
    </source>
</evidence>
<feature type="region of interest" description="Disordered" evidence="5">
    <location>
        <begin position="403"/>
        <end position="444"/>
    </location>
</feature>
<keyword evidence="2 4" id="KW-0863">Zinc-finger</keyword>
<proteinExistence type="predicted"/>
<feature type="domain" description="PHD-type" evidence="6">
    <location>
        <begin position="20"/>
        <end position="69"/>
    </location>
</feature>
<keyword evidence="1" id="KW-0479">Metal-binding</keyword>
<dbReference type="Proteomes" id="UP000789570">
    <property type="component" value="Unassembled WGS sequence"/>
</dbReference>
<dbReference type="InterPro" id="IPR001965">
    <property type="entry name" value="Znf_PHD"/>
</dbReference>
<evidence type="ECO:0000256" key="3">
    <source>
        <dbReference type="ARBA" id="ARBA00022833"/>
    </source>
</evidence>
<dbReference type="PANTHER" id="PTHR47636">
    <property type="entry name" value="TRANSCRIPTIONAL REGULATORY PROTEIN RCO1"/>
    <property type="match status" value="1"/>
</dbReference>
<dbReference type="AlphaFoldDB" id="A0A9N8WE95"/>
<dbReference type="PANTHER" id="PTHR47636:SF1">
    <property type="entry name" value="TRANSCRIPTIONAL REGULATORY PROTEIN RCO1"/>
    <property type="match status" value="1"/>
</dbReference>
<dbReference type="SUPFAM" id="SSF57903">
    <property type="entry name" value="FYVE/PHD zinc finger"/>
    <property type="match status" value="2"/>
</dbReference>
<dbReference type="PROSITE" id="PS01359">
    <property type="entry name" value="ZF_PHD_1"/>
    <property type="match status" value="1"/>
</dbReference>
<evidence type="ECO:0000313" key="8">
    <source>
        <dbReference type="Proteomes" id="UP000789570"/>
    </source>
</evidence>
<keyword evidence="8" id="KW-1185">Reference proteome</keyword>
<dbReference type="PROSITE" id="PS50016">
    <property type="entry name" value="ZF_PHD_2"/>
    <property type="match status" value="1"/>
</dbReference>
<dbReference type="InterPro" id="IPR052819">
    <property type="entry name" value="Chromatin_regulatory_protein"/>
</dbReference>
<dbReference type="InterPro" id="IPR013083">
    <property type="entry name" value="Znf_RING/FYVE/PHD"/>
</dbReference>
<sequence>MTARGRGRARNAPLNAQTNNDHCDVCTYGGRMMCCDGCPKAFHFTCLVPPLDVDNPPTGNWYCRECGAESSRQPQQRGRKGRRKGNLFKELKDRARTSNPTSFMLPEHIRNAFDGIFAGKHGEFRDSNKEKPVQLDKRGYPVEPDREKFIDSKGKQIRCYNCKLPPKHLKPVMSCDFCDQHWHFDCLTPPLTIAPPLHKKWMCPLHADHVLPPMRRLRGEDVLPYMDNTAIELPPERRRIECDPEFYLNETLHRLPKQSIRLNWIGQLKAVMDEEKEEMLQMTGATEKVQSSSKEGEVPLQNSDKGKRKEFFRENEVLIREKGKGKEIAHDGCKGKEFISQLDEDVQMAIAIELSRNEYDDKAGPSGSNGDNYEDERQLQPEDYEAVESLISSSSSMNMRIQTDSEENENVEKRSLIIGERAVKRPRQDNEDNAGLGNNDDEAVNDEENPLFLLVEAAFGGFVPIH</sequence>
<keyword evidence="3" id="KW-0862">Zinc</keyword>
<accession>A0A9N8WE95</accession>
<dbReference type="EMBL" id="CAJVPQ010000471">
    <property type="protein sequence ID" value="CAG8484336.1"/>
    <property type="molecule type" value="Genomic_DNA"/>
</dbReference>
<evidence type="ECO:0000313" key="7">
    <source>
        <dbReference type="EMBL" id="CAG8484336.1"/>
    </source>
</evidence>
<protein>
    <submittedName>
        <fullName evidence="7">3886_t:CDS:1</fullName>
    </submittedName>
</protein>
<dbReference type="GO" id="GO:0032221">
    <property type="term" value="C:Rpd3S complex"/>
    <property type="evidence" value="ECO:0007669"/>
    <property type="project" value="TreeGrafter"/>
</dbReference>
<feature type="region of interest" description="Disordered" evidence="5">
    <location>
        <begin position="357"/>
        <end position="378"/>
    </location>
</feature>
<dbReference type="GO" id="GO:0008270">
    <property type="term" value="F:zinc ion binding"/>
    <property type="evidence" value="ECO:0007669"/>
    <property type="project" value="UniProtKB-KW"/>
</dbReference>
<feature type="compositionally biased region" description="Basic and acidic residues" evidence="5">
    <location>
        <begin position="410"/>
        <end position="430"/>
    </location>
</feature>
<organism evidence="7 8">
    <name type="scientific">Funneliformis caledonium</name>
    <dbReference type="NCBI Taxonomy" id="1117310"/>
    <lineage>
        <taxon>Eukaryota</taxon>
        <taxon>Fungi</taxon>
        <taxon>Fungi incertae sedis</taxon>
        <taxon>Mucoromycota</taxon>
        <taxon>Glomeromycotina</taxon>
        <taxon>Glomeromycetes</taxon>
        <taxon>Glomerales</taxon>
        <taxon>Glomeraceae</taxon>
        <taxon>Funneliformis</taxon>
    </lineage>
</organism>
<dbReference type="CDD" id="cd15539">
    <property type="entry name" value="PHD1_AIRE"/>
    <property type="match status" value="1"/>
</dbReference>
<dbReference type="GO" id="GO:0006357">
    <property type="term" value="P:regulation of transcription by RNA polymerase II"/>
    <property type="evidence" value="ECO:0007669"/>
    <property type="project" value="TreeGrafter"/>
</dbReference>
<dbReference type="InterPro" id="IPR019787">
    <property type="entry name" value="Znf_PHD-finger"/>
</dbReference>
<gene>
    <name evidence="7" type="ORF">FCALED_LOCUS2876</name>
</gene>
<dbReference type="InterPro" id="IPR019786">
    <property type="entry name" value="Zinc_finger_PHD-type_CS"/>
</dbReference>
<dbReference type="Gene3D" id="3.30.40.10">
    <property type="entry name" value="Zinc/RING finger domain, C3HC4 (zinc finger)"/>
    <property type="match status" value="1"/>
</dbReference>
<evidence type="ECO:0000256" key="5">
    <source>
        <dbReference type="SAM" id="MobiDB-lite"/>
    </source>
</evidence>
<feature type="region of interest" description="Disordered" evidence="5">
    <location>
        <begin position="285"/>
        <end position="305"/>
    </location>
</feature>
<name>A0A9N8WE95_9GLOM</name>
<evidence type="ECO:0000256" key="1">
    <source>
        <dbReference type="ARBA" id="ARBA00022723"/>
    </source>
</evidence>
<dbReference type="InterPro" id="IPR011011">
    <property type="entry name" value="Znf_FYVE_PHD"/>
</dbReference>